<dbReference type="PANTHER" id="PTHR30290:SF72">
    <property type="entry name" value="HTH-TYPE TRANSCRIPTIONAL REGULATOR SGRR"/>
    <property type="match status" value="1"/>
</dbReference>
<reference evidence="4" key="1">
    <citation type="submission" date="2018-02" db="EMBL/GenBank/DDBJ databases">
        <authorList>
            <person name="Kim S.-K."/>
            <person name="Jung H.-I."/>
            <person name="Lee S.-W."/>
        </authorList>
    </citation>
    <scope>NUCLEOTIDE SEQUENCE</scope>
    <source>
        <strain evidence="4">SK3146</strain>
    </source>
</reference>
<dbReference type="Gene3D" id="3.10.105.10">
    <property type="entry name" value="Dipeptide-binding Protein, Domain 3"/>
    <property type="match status" value="1"/>
</dbReference>
<dbReference type="Pfam" id="PF00496">
    <property type="entry name" value="SBP_bac_5"/>
    <property type="match status" value="1"/>
</dbReference>
<dbReference type="Gene3D" id="3.40.190.10">
    <property type="entry name" value="Periplasmic binding protein-like II"/>
    <property type="match status" value="1"/>
</dbReference>
<dbReference type="Pfam" id="PF12793">
    <property type="entry name" value="SgrR_N"/>
    <property type="match status" value="1"/>
</dbReference>
<evidence type="ECO:0000313" key="5">
    <source>
        <dbReference type="Proteomes" id="UP001057134"/>
    </source>
</evidence>
<name>A0ABY4RYN1_9BACL</name>
<keyword evidence="1" id="KW-0238">DNA-binding</keyword>
<evidence type="ECO:0000259" key="2">
    <source>
        <dbReference type="Pfam" id="PF00496"/>
    </source>
</evidence>
<evidence type="ECO:0000259" key="3">
    <source>
        <dbReference type="Pfam" id="PF12793"/>
    </source>
</evidence>
<dbReference type="InterPro" id="IPR000914">
    <property type="entry name" value="SBP_5_dom"/>
</dbReference>
<dbReference type="InterPro" id="IPR039424">
    <property type="entry name" value="SBP_5"/>
</dbReference>
<organism evidence="4 5">
    <name type="scientific">Paenibacillus konkukensis</name>
    <dbReference type="NCBI Taxonomy" id="2020716"/>
    <lineage>
        <taxon>Bacteria</taxon>
        <taxon>Bacillati</taxon>
        <taxon>Bacillota</taxon>
        <taxon>Bacilli</taxon>
        <taxon>Bacillales</taxon>
        <taxon>Paenibacillaceae</taxon>
        <taxon>Paenibacillus</taxon>
    </lineage>
</organism>
<evidence type="ECO:0000313" key="4">
    <source>
        <dbReference type="EMBL" id="UQZ86839.1"/>
    </source>
</evidence>
<dbReference type="PANTHER" id="PTHR30290">
    <property type="entry name" value="PERIPLASMIC BINDING COMPONENT OF ABC TRANSPORTER"/>
    <property type="match status" value="1"/>
</dbReference>
<accession>A0ABY4RYN1</accession>
<feature type="domain" description="Solute-binding protein family 5" evidence="2">
    <location>
        <begin position="175"/>
        <end position="476"/>
    </location>
</feature>
<dbReference type="Proteomes" id="UP001057134">
    <property type="component" value="Chromosome"/>
</dbReference>
<feature type="domain" description="Transcriptional regulator SgrR N-terminal HTH" evidence="3">
    <location>
        <begin position="12"/>
        <end position="100"/>
    </location>
</feature>
<proteinExistence type="predicted"/>
<keyword evidence="5" id="KW-1185">Reference proteome</keyword>
<reference evidence="4" key="2">
    <citation type="journal article" date="2021" name="J Anim Sci Technol">
        <title>Complete genome sequence of Paenibacillus konkukensis sp. nov. SK3146 as a potential probiotic strain.</title>
        <authorList>
            <person name="Jung H.I."/>
            <person name="Park S."/>
            <person name="Niu K.M."/>
            <person name="Lee S.W."/>
            <person name="Kothari D."/>
            <person name="Yi K.J."/>
            <person name="Kim S.K."/>
        </authorList>
    </citation>
    <scope>NUCLEOTIDE SEQUENCE</scope>
    <source>
        <strain evidence="4">SK3146</strain>
    </source>
</reference>
<protein>
    <submittedName>
        <fullName evidence="4">HTH-type transcriptional regulator SgrR</fullName>
    </submittedName>
</protein>
<gene>
    <name evidence="4" type="primary">sgrR_3</name>
    <name evidence="4" type="ORF">SK3146_06132</name>
</gene>
<evidence type="ECO:0000256" key="1">
    <source>
        <dbReference type="ARBA" id="ARBA00023125"/>
    </source>
</evidence>
<dbReference type="SUPFAM" id="SSF53850">
    <property type="entry name" value="Periplasmic binding protein-like II"/>
    <property type="match status" value="1"/>
</dbReference>
<dbReference type="InterPro" id="IPR025370">
    <property type="entry name" value="SgrR_HTH_N"/>
</dbReference>
<dbReference type="EMBL" id="CP027059">
    <property type="protein sequence ID" value="UQZ86839.1"/>
    <property type="molecule type" value="Genomic_DNA"/>
</dbReference>
<dbReference type="RefSeq" id="WP_249862342.1">
    <property type="nucleotide sequence ID" value="NZ_CP027059.1"/>
</dbReference>
<sequence length="611" mass="71402">MLEQYYLTIRRQLPNATEGEEAEVTLQQLADWLHFSGRNVNIILKKMEELSWIRWIPGRGRGHRSRMAFRVTRESLVLKMAEEHVARGDLQQAFACIDEHAYLPSLRDQFVYWLDSHFGYRPEQHHEERTDTLRIPYHKPILCMDPAFITFVVESHMAKQIFDGIVRYNHHTRTIEPHIAHFWIRSEDETEWIFYLRKGVLFHHGRELTARDVKFSLDRIRDEHVDSPYRWMFQDVVCIEALDRYAIRIRLAQPNSLFLHFLSFDRASIVPEDLVSSQGAAFKRHPVGTGPFQVVQHDANMFVCEAFPRYFDKRAHLDRLEIWYTPDLECKASGYERTMYRIRTPGEEDSHERWNKVEMISRGSKMLTFNLRMQGPQRQLCFRQAVVHGIDRKKLELLHTPEDARLADWFIYEHHPSDQETLYNPQLARELLRQSGYDGEELVLGASQAYLEEAGALAALFAEMGVNVCVQTLDNDSCGRIKGGRRSHMCLGTIILDDDLVLSVIELFMADNSLVHRHLSDELLQEMRPLFQQIYAAECESGPGGQSEGLKRLEKLVKSRAAVFFLYHWQQRTLYHPSLRGVSLNALGWVPFRDVWFEPVSLEPTNFSAAF</sequence>